<dbReference type="PANTHER" id="PTHR34501:SF9">
    <property type="entry name" value="MAJOR OUTER MEMBRANE PROTEIN P.IA"/>
    <property type="match status" value="1"/>
</dbReference>
<dbReference type="AlphaFoldDB" id="A0A1A7BT65"/>
<evidence type="ECO:0000256" key="4">
    <source>
        <dbReference type="ARBA" id="ARBA00022452"/>
    </source>
</evidence>
<evidence type="ECO:0000256" key="10">
    <source>
        <dbReference type="ARBA" id="ARBA00023237"/>
    </source>
</evidence>
<evidence type="ECO:0000259" key="12">
    <source>
        <dbReference type="Pfam" id="PF13609"/>
    </source>
</evidence>
<evidence type="ECO:0000313" key="14">
    <source>
        <dbReference type="Proteomes" id="UP000092713"/>
    </source>
</evidence>
<dbReference type="PANTHER" id="PTHR34501">
    <property type="entry name" value="PROTEIN YDDL-RELATED"/>
    <property type="match status" value="1"/>
</dbReference>
<dbReference type="STRING" id="1747903.ASR47_1001189"/>
<gene>
    <name evidence="13" type="ORF">ASR47_1001189</name>
</gene>
<keyword evidence="9" id="KW-0472">Membrane</keyword>
<keyword evidence="6 11" id="KW-0732">Signal</keyword>
<protein>
    <submittedName>
        <fullName evidence="13">Outer membrane protein (Porin)</fullName>
    </submittedName>
</protein>
<accession>A0A1A7BT65</accession>
<dbReference type="InterPro" id="IPR023614">
    <property type="entry name" value="Porin_dom_sf"/>
</dbReference>
<dbReference type="Pfam" id="PF13609">
    <property type="entry name" value="Porin_4"/>
    <property type="match status" value="1"/>
</dbReference>
<sequence length="353" mass="37192">MKNTALPLAALALFVTAGAAQAQSNVTLYGRLDAGFSTTTNASASKSSVTQLSSGGMNTSRWGILGSEDLGGGLKAVFNLEGGILVDTGAADGALFKRQANVGLEGAFGRVVLGRSFTTVYDFVLPYDPMAYAPFYSWATSANATGPSKYGMTTAFDNLVKYSGKTGGFSYGASYGFGEQSSSSSDSAKLSTALNYKTGPVSVLATYERINGNTIAGGARDKNTVVHLGAMYDEGPWKLQVAARDYKLDPAAANRADVRGTMYWGGVSYKTTPAITLTGVVYYQNVKNVAANVDADPVMYVARLRYALSKRTDLYLAGAYAKAKHGQLVSLSRDDAGFGDTQRGLIAGIQHRF</sequence>
<evidence type="ECO:0000256" key="6">
    <source>
        <dbReference type="ARBA" id="ARBA00022729"/>
    </source>
</evidence>
<dbReference type="GO" id="GO:0006811">
    <property type="term" value="P:monoatomic ion transport"/>
    <property type="evidence" value="ECO:0007669"/>
    <property type="project" value="UniProtKB-KW"/>
</dbReference>
<evidence type="ECO:0000256" key="9">
    <source>
        <dbReference type="ARBA" id="ARBA00023136"/>
    </source>
</evidence>
<dbReference type="GO" id="GO:0009279">
    <property type="term" value="C:cell outer membrane"/>
    <property type="evidence" value="ECO:0007669"/>
    <property type="project" value="UniProtKB-SubCell"/>
</dbReference>
<dbReference type="CDD" id="cd00342">
    <property type="entry name" value="gram_neg_porins"/>
    <property type="match status" value="1"/>
</dbReference>
<keyword evidence="3" id="KW-0813">Transport</keyword>
<keyword evidence="14" id="KW-1185">Reference proteome</keyword>
<evidence type="ECO:0000256" key="11">
    <source>
        <dbReference type="SAM" id="SignalP"/>
    </source>
</evidence>
<dbReference type="PRINTS" id="PR00184">
    <property type="entry name" value="NEISSPPORIN"/>
</dbReference>
<evidence type="ECO:0000313" key="13">
    <source>
        <dbReference type="EMBL" id="OBV36717.1"/>
    </source>
</evidence>
<dbReference type="InterPro" id="IPR002299">
    <property type="entry name" value="Porin_Neis"/>
</dbReference>
<dbReference type="RefSeq" id="WP_065310505.1">
    <property type="nucleotide sequence ID" value="NZ_LOCQ01000062.1"/>
</dbReference>
<evidence type="ECO:0000256" key="7">
    <source>
        <dbReference type="ARBA" id="ARBA00023065"/>
    </source>
</evidence>
<keyword evidence="8" id="KW-0626">Porin</keyword>
<feature type="signal peptide" evidence="11">
    <location>
        <begin position="1"/>
        <end position="22"/>
    </location>
</feature>
<comment type="caution">
    <text evidence="13">The sequence shown here is derived from an EMBL/GenBank/DDBJ whole genome shotgun (WGS) entry which is preliminary data.</text>
</comment>
<evidence type="ECO:0000256" key="3">
    <source>
        <dbReference type="ARBA" id="ARBA00022448"/>
    </source>
</evidence>
<evidence type="ECO:0000256" key="8">
    <source>
        <dbReference type="ARBA" id="ARBA00023114"/>
    </source>
</evidence>
<feature type="chain" id="PRO_5008355289" evidence="11">
    <location>
        <begin position="23"/>
        <end position="353"/>
    </location>
</feature>
<feature type="domain" description="Porin" evidence="12">
    <location>
        <begin position="9"/>
        <end position="325"/>
    </location>
</feature>
<keyword evidence="5" id="KW-0812">Transmembrane</keyword>
<evidence type="ECO:0000256" key="1">
    <source>
        <dbReference type="ARBA" id="ARBA00004571"/>
    </source>
</evidence>
<keyword evidence="7" id="KW-0406">Ion transport</keyword>
<evidence type="ECO:0000256" key="5">
    <source>
        <dbReference type="ARBA" id="ARBA00022692"/>
    </source>
</evidence>
<comment type="subunit">
    <text evidence="2">Homotrimer.</text>
</comment>
<dbReference type="GO" id="GO:0015288">
    <property type="term" value="F:porin activity"/>
    <property type="evidence" value="ECO:0007669"/>
    <property type="project" value="UniProtKB-KW"/>
</dbReference>
<dbReference type="Proteomes" id="UP000092713">
    <property type="component" value="Unassembled WGS sequence"/>
</dbReference>
<evidence type="ECO:0000256" key="2">
    <source>
        <dbReference type="ARBA" id="ARBA00011233"/>
    </source>
</evidence>
<dbReference type="EMBL" id="LOCQ01000062">
    <property type="protein sequence ID" value="OBV36717.1"/>
    <property type="molecule type" value="Genomic_DNA"/>
</dbReference>
<organism evidence="13 14">
    <name type="scientific">Janthinobacterium psychrotolerans</name>
    <dbReference type="NCBI Taxonomy" id="1747903"/>
    <lineage>
        <taxon>Bacteria</taxon>
        <taxon>Pseudomonadati</taxon>
        <taxon>Pseudomonadota</taxon>
        <taxon>Betaproteobacteria</taxon>
        <taxon>Burkholderiales</taxon>
        <taxon>Oxalobacteraceae</taxon>
        <taxon>Janthinobacterium</taxon>
    </lineage>
</organism>
<dbReference type="OrthoDB" id="5293374at2"/>
<keyword evidence="10" id="KW-0998">Cell outer membrane</keyword>
<dbReference type="SUPFAM" id="SSF56935">
    <property type="entry name" value="Porins"/>
    <property type="match status" value="1"/>
</dbReference>
<proteinExistence type="predicted"/>
<dbReference type="PATRIC" id="fig|1747903.4.peg.200"/>
<dbReference type="Gene3D" id="2.40.160.10">
    <property type="entry name" value="Porin"/>
    <property type="match status" value="1"/>
</dbReference>
<name>A0A1A7BT65_9BURK</name>
<dbReference type="InterPro" id="IPR033900">
    <property type="entry name" value="Gram_neg_porin_domain"/>
</dbReference>
<dbReference type="InterPro" id="IPR050298">
    <property type="entry name" value="Gram-neg_bact_OMP"/>
</dbReference>
<dbReference type="GO" id="GO:0046930">
    <property type="term" value="C:pore complex"/>
    <property type="evidence" value="ECO:0007669"/>
    <property type="project" value="UniProtKB-KW"/>
</dbReference>
<keyword evidence="4" id="KW-1134">Transmembrane beta strand</keyword>
<reference evidence="13 14" key="1">
    <citation type="submission" date="2016-04" db="EMBL/GenBank/DDBJ databases">
        <title>Draft genome sequence of Janthinobacterium psychrotolerans sp. nov., isolated from freshwater sediments in Denmark.</title>
        <authorList>
            <person name="Gong X."/>
            <person name="Skrivergaard S."/>
            <person name="Korsgaard B.S."/>
            <person name="Schreiber L."/>
            <person name="Marshall I.P."/>
            <person name="Finster K."/>
            <person name="Schramm A."/>
        </authorList>
    </citation>
    <scope>NUCLEOTIDE SEQUENCE [LARGE SCALE GENOMIC DNA]</scope>
    <source>
        <strain evidence="13 14">S3-2</strain>
    </source>
</reference>
<comment type="subcellular location">
    <subcellularLocation>
        <location evidence="1">Cell outer membrane</location>
        <topology evidence="1">Multi-pass membrane protein</topology>
    </subcellularLocation>
</comment>